<dbReference type="AlphaFoldDB" id="A0A0T6B654"/>
<dbReference type="EMBL" id="LJIG01009576">
    <property type="protein sequence ID" value="KRT82803.1"/>
    <property type="molecule type" value="Genomic_DNA"/>
</dbReference>
<reference evidence="3 4" key="1">
    <citation type="submission" date="2015-09" db="EMBL/GenBank/DDBJ databases">
        <title>Draft genome of the scarab beetle Oryctes borbonicus.</title>
        <authorList>
            <person name="Meyer J.M."/>
            <person name="Markov G.V."/>
            <person name="Baskaran P."/>
            <person name="Herrmann M."/>
            <person name="Sommer R.J."/>
            <person name="Roedelsperger C."/>
        </authorList>
    </citation>
    <scope>NUCLEOTIDE SEQUENCE [LARGE SCALE GENOMIC DNA]</scope>
    <source>
        <strain evidence="3">OB123</strain>
        <tissue evidence="3">Whole animal</tissue>
    </source>
</reference>
<gene>
    <name evidence="3" type="ORF">AMK59_3126</name>
</gene>
<dbReference type="InterPro" id="IPR058883">
    <property type="entry name" value="DZIP1_dom"/>
</dbReference>
<feature type="region of interest" description="Disordered" evidence="1">
    <location>
        <begin position="303"/>
        <end position="332"/>
    </location>
</feature>
<name>A0A0T6B654_9SCAR</name>
<keyword evidence="4" id="KW-1185">Reference proteome</keyword>
<evidence type="ECO:0000256" key="1">
    <source>
        <dbReference type="SAM" id="MobiDB-lite"/>
    </source>
</evidence>
<dbReference type="Pfam" id="PF25977">
    <property type="entry name" value="DZIP1"/>
    <property type="match status" value="1"/>
</dbReference>
<evidence type="ECO:0000313" key="3">
    <source>
        <dbReference type="EMBL" id="KRT82803.1"/>
    </source>
</evidence>
<dbReference type="OrthoDB" id="515971at2759"/>
<feature type="region of interest" description="Disordered" evidence="1">
    <location>
        <begin position="418"/>
        <end position="447"/>
    </location>
</feature>
<accession>A0A0T6B654</accession>
<organism evidence="3 4">
    <name type="scientific">Oryctes borbonicus</name>
    <dbReference type="NCBI Taxonomy" id="1629725"/>
    <lineage>
        <taxon>Eukaryota</taxon>
        <taxon>Metazoa</taxon>
        <taxon>Ecdysozoa</taxon>
        <taxon>Arthropoda</taxon>
        <taxon>Hexapoda</taxon>
        <taxon>Insecta</taxon>
        <taxon>Pterygota</taxon>
        <taxon>Neoptera</taxon>
        <taxon>Endopterygota</taxon>
        <taxon>Coleoptera</taxon>
        <taxon>Polyphaga</taxon>
        <taxon>Scarabaeiformia</taxon>
        <taxon>Scarabaeidae</taxon>
        <taxon>Dynastinae</taxon>
        <taxon>Oryctes</taxon>
    </lineage>
</organism>
<feature type="domain" description="Cilium assembly protein DZIP1" evidence="2">
    <location>
        <begin position="204"/>
        <end position="276"/>
    </location>
</feature>
<dbReference type="Proteomes" id="UP000051574">
    <property type="component" value="Unassembled WGS sequence"/>
</dbReference>
<protein>
    <recommendedName>
        <fullName evidence="2">Cilium assembly protein DZIP1 domain-containing protein</fullName>
    </recommendedName>
</protein>
<comment type="caution">
    <text evidence="3">The sequence shown here is derived from an EMBL/GenBank/DDBJ whole genome shotgun (WGS) entry which is preliminary data.</text>
</comment>
<sequence>MDSFWKKLSDLELEKKQNNNYANNNNARAVLLSTKPLENLYLSSNGSASNISLEEVAAMKTIPVPVPRILNQNKAKEIKPQVKMITPIRKATVVKPKIEQTMIETSSEEESSSSDDTVEIIKPPIRVTPVKRLTKTELLKTKHEKPKIAVKYIKAPKEELDISLESESEEDIRIMTPQNKPSTSTLGQRSVTSLKQTMKDQSVIKGLNKEILKMVNLRLREIGISPHWKGIPEKSYQQATRVVNHQTELSKRKFPNYQRIRESLLKILDEKVKDELKGSKSDVENKTDKPGKMLILKKFATKRHTKHTKLKQSSDNNHPSDISNEPIQPKPQIRQIKEFSEKENRVQQPTTISQDKPILIAATPIKKKVLFDLEDALTASKIVIQPPKIILETSQRQQYSKDDYQLMAIEKTAIVSGSEKIENKPMDNEGSGGTLKPQKISKINDGGSISSLGSSLLEVPKGKSKQDNVLKDDLSDWDISDILT</sequence>
<evidence type="ECO:0000313" key="4">
    <source>
        <dbReference type="Proteomes" id="UP000051574"/>
    </source>
</evidence>
<proteinExistence type="predicted"/>
<evidence type="ECO:0000259" key="2">
    <source>
        <dbReference type="Pfam" id="PF25977"/>
    </source>
</evidence>
<feature type="compositionally biased region" description="Polar residues" evidence="1">
    <location>
        <begin position="311"/>
        <end position="326"/>
    </location>
</feature>